<reference evidence="1 2" key="1">
    <citation type="submission" date="2018-12" db="EMBL/GenBank/DDBJ databases">
        <authorList>
            <consortium name="Pathogen Informatics"/>
        </authorList>
    </citation>
    <scope>NUCLEOTIDE SEQUENCE [LARGE SCALE GENOMIC DNA]</scope>
    <source>
        <strain evidence="1 2">NCTC10741</strain>
    </source>
</reference>
<dbReference type="OrthoDB" id="9775547at2"/>
<accession>A0A3P8K552</accession>
<evidence type="ECO:0000313" key="2">
    <source>
        <dbReference type="Proteomes" id="UP000271626"/>
    </source>
</evidence>
<sequence>MTAPNEYDTDGHPIDSLLKGLVNGAWLDAQVFPPLEQIVPGIVTEGFGFIVGPPKAGKSWFVGNLALACASGGRALGQIKVEPRPVLYLALEDGHRRLQDRFRTLTEGQPIPTRLDLLVKIEPGQLIATVSEWLLRHRNDKPLVILDTFGKGRPQPKRGDNPYLADYQAGTALKDMIDAFPGASLLAVHHSRKAESDDFLDAVSGTQGLAGSADYILVLTRKRQSDEGALAITGRDVTETEIAMVTSGGRWALAGSTMTEASAALAARKDAGKLGDQSADVLALVKASPEPVSPSFVADKLGMDNKTAGTYLGRLVSAGRLIRQGRGMYSCVESVESVETNSTLSTDSTVPASERAANRWLGSGEHLDLTDGDPA</sequence>
<dbReference type="Proteomes" id="UP000271626">
    <property type="component" value="Chromosome"/>
</dbReference>
<protein>
    <submittedName>
        <fullName evidence="1">Uncharacterized protein</fullName>
    </submittedName>
</protein>
<dbReference type="InterPro" id="IPR027417">
    <property type="entry name" value="P-loop_NTPase"/>
</dbReference>
<name>A0A3P8K552_TSUPA</name>
<dbReference type="Pfam" id="PF13481">
    <property type="entry name" value="AAA_25"/>
    <property type="match status" value="1"/>
</dbReference>
<evidence type="ECO:0000313" key="1">
    <source>
        <dbReference type="EMBL" id="VDR40034.1"/>
    </source>
</evidence>
<dbReference type="RefSeq" id="WP_126197066.1">
    <property type="nucleotide sequence ID" value="NZ_CP085954.1"/>
</dbReference>
<dbReference type="AlphaFoldDB" id="A0A3P8K552"/>
<organism evidence="1 2">
    <name type="scientific">Tsukamurella paurometabola</name>
    <name type="common">Corynebacterium paurometabolum</name>
    <dbReference type="NCBI Taxonomy" id="2061"/>
    <lineage>
        <taxon>Bacteria</taxon>
        <taxon>Bacillati</taxon>
        <taxon>Actinomycetota</taxon>
        <taxon>Actinomycetes</taxon>
        <taxon>Mycobacteriales</taxon>
        <taxon>Tsukamurellaceae</taxon>
        <taxon>Tsukamurella</taxon>
    </lineage>
</organism>
<dbReference type="SUPFAM" id="SSF52540">
    <property type="entry name" value="P-loop containing nucleoside triphosphate hydrolases"/>
    <property type="match status" value="1"/>
</dbReference>
<dbReference type="EMBL" id="LR131273">
    <property type="protein sequence ID" value="VDR40034.1"/>
    <property type="molecule type" value="Genomic_DNA"/>
</dbReference>
<gene>
    <name evidence="1" type="ORF">NCTC10741_03186</name>
</gene>
<dbReference type="Gene3D" id="3.40.50.300">
    <property type="entry name" value="P-loop containing nucleotide triphosphate hydrolases"/>
    <property type="match status" value="1"/>
</dbReference>
<proteinExistence type="predicted"/>